<sequence length="548" mass="60588">MASLAFTPTPTPNLDLSNSKAKPTKSLKKGRIQAAFKILTEMDRRKFPVGPDIYGLLLQGCLYDRALFMGLQIHSRIVKHGDSLATNEYLETKLFIFYAKCHLYEVANIFFYRLSVKNVFSWAAYIGLNCRMGFYREALMGLCEMIDSGILADNFVVPNILKACAAMQWITFGRGVHGYVVKMGFDRCVFVSSSLVDAYGKCGILEDARKVFDNMPDKNVVTWNSMIGSYVQNGFDVEAAQVFSDMRLEDVKPNQVTLLSFLSASANLGAVEEGKQAHAIAVLGGYELDSILGGSILNFYSKVGLIKDAELVFGMMLEKDAVAWNLLISSYVQYGQVEKALDLCHLMRLDNMRFDSVTLASILSACSIMGNIKLGKEGHCYCIRHNLVSDLAVANKLGKIGEALKLFYGMQLESVPPNVMSWNAVILGFIRNGQINEAQDMFSHMQAVGIHPNLMTFTTLIYGLVQNGFGNEAILVFQKMQECGIRANLPIIISTISACTDVASLQYGRAIHGYILRHALLSPIPVATALADMYSKCGNMDQARRVLV</sequence>
<dbReference type="InterPro" id="IPR002885">
    <property type="entry name" value="PPR_rpt"/>
</dbReference>
<feature type="repeat" description="PPR" evidence="2">
    <location>
        <begin position="453"/>
        <end position="487"/>
    </location>
</feature>
<evidence type="ECO:0000256" key="1">
    <source>
        <dbReference type="ARBA" id="ARBA00022737"/>
    </source>
</evidence>
<evidence type="ECO:0000313" key="5">
    <source>
        <dbReference type="Proteomes" id="UP001151532"/>
    </source>
</evidence>
<feature type="repeat" description="PPR" evidence="2">
    <location>
        <begin position="219"/>
        <end position="253"/>
    </location>
</feature>
<comment type="caution">
    <text evidence="4">The sequence shown here is derived from an EMBL/GenBank/DDBJ whole genome shotgun (WGS) entry which is preliminary data.</text>
</comment>
<gene>
    <name evidence="4" type="ORF">OIU79_012181</name>
</gene>
<dbReference type="EMBL" id="JAPFFK010000017">
    <property type="protein sequence ID" value="KAJ6698840.1"/>
    <property type="molecule type" value="Genomic_DNA"/>
</dbReference>
<dbReference type="FunFam" id="1.25.40.10:FF:000344">
    <property type="entry name" value="Pentatricopeptide repeat-containing protein"/>
    <property type="match status" value="1"/>
</dbReference>
<dbReference type="Pfam" id="PF13041">
    <property type="entry name" value="PPR_2"/>
    <property type="match status" value="3"/>
</dbReference>
<dbReference type="PANTHER" id="PTHR47926:SF386">
    <property type="entry name" value="PENTATRICOPEPTIDE REPEAT-CONTAINING PROTEIN"/>
    <property type="match status" value="1"/>
</dbReference>
<evidence type="ECO:0000256" key="3">
    <source>
        <dbReference type="SAM" id="MobiDB-lite"/>
    </source>
</evidence>
<dbReference type="FunFam" id="1.25.40.10:FF:000646">
    <property type="entry name" value="Pentatricopeptide repeat-containing protein, chloroplastic"/>
    <property type="match status" value="1"/>
</dbReference>
<evidence type="ECO:0000313" key="4">
    <source>
        <dbReference type="EMBL" id="KAJ6698840.1"/>
    </source>
</evidence>
<accession>A0A9Q0T382</accession>
<dbReference type="PROSITE" id="PS51375">
    <property type="entry name" value="PPR"/>
    <property type="match status" value="4"/>
</dbReference>
<reference evidence="4" key="2">
    <citation type="journal article" date="2023" name="Int. J. Mol. Sci.">
        <title>De Novo Assembly and Annotation of 11 Diverse Shrub Willow (Salix) Genomes Reveals Novel Gene Organization in Sex-Linked Regions.</title>
        <authorList>
            <person name="Hyden B."/>
            <person name="Feng K."/>
            <person name="Yates T.B."/>
            <person name="Jawdy S."/>
            <person name="Cereghino C."/>
            <person name="Smart L.B."/>
            <person name="Muchero W."/>
        </authorList>
    </citation>
    <scope>NUCLEOTIDE SEQUENCE</scope>
    <source>
        <tissue evidence="4">Shoot tip</tissue>
    </source>
</reference>
<name>A0A9Q0T382_SALPP</name>
<dbReference type="Pfam" id="PF01535">
    <property type="entry name" value="PPR"/>
    <property type="match status" value="2"/>
</dbReference>
<dbReference type="Gene3D" id="1.25.40.10">
    <property type="entry name" value="Tetratricopeptide repeat domain"/>
    <property type="match status" value="4"/>
</dbReference>
<feature type="region of interest" description="Disordered" evidence="3">
    <location>
        <begin position="1"/>
        <end position="23"/>
    </location>
</feature>
<feature type="repeat" description="PPR" evidence="2">
    <location>
        <begin position="320"/>
        <end position="354"/>
    </location>
</feature>
<dbReference type="Proteomes" id="UP001151532">
    <property type="component" value="Chromosome 6"/>
</dbReference>
<organism evidence="4 5">
    <name type="scientific">Salix purpurea</name>
    <name type="common">Purple osier willow</name>
    <dbReference type="NCBI Taxonomy" id="77065"/>
    <lineage>
        <taxon>Eukaryota</taxon>
        <taxon>Viridiplantae</taxon>
        <taxon>Streptophyta</taxon>
        <taxon>Embryophyta</taxon>
        <taxon>Tracheophyta</taxon>
        <taxon>Spermatophyta</taxon>
        <taxon>Magnoliopsida</taxon>
        <taxon>eudicotyledons</taxon>
        <taxon>Gunneridae</taxon>
        <taxon>Pentapetalae</taxon>
        <taxon>rosids</taxon>
        <taxon>fabids</taxon>
        <taxon>Malpighiales</taxon>
        <taxon>Salicaceae</taxon>
        <taxon>Saliceae</taxon>
        <taxon>Salix</taxon>
    </lineage>
</organism>
<dbReference type="AlphaFoldDB" id="A0A9Q0T382"/>
<evidence type="ECO:0008006" key="6">
    <source>
        <dbReference type="Google" id="ProtNLM"/>
    </source>
</evidence>
<dbReference type="GO" id="GO:0009451">
    <property type="term" value="P:RNA modification"/>
    <property type="evidence" value="ECO:0007669"/>
    <property type="project" value="InterPro"/>
</dbReference>
<evidence type="ECO:0000256" key="2">
    <source>
        <dbReference type="PROSITE-ProRule" id="PRU00708"/>
    </source>
</evidence>
<dbReference type="InterPro" id="IPR011990">
    <property type="entry name" value="TPR-like_helical_dom_sf"/>
</dbReference>
<dbReference type="PANTHER" id="PTHR47926">
    <property type="entry name" value="PENTATRICOPEPTIDE REPEAT-CONTAINING PROTEIN"/>
    <property type="match status" value="1"/>
</dbReference>
<dbReference type="NCBIfam" id="TIGR00756">
    <property type="entry name" value="PPR"/>
    <property type="match status" value="5"/>
</dbReference>
<dbReference type="OrthoDB" id="185373at2759"/>
<keyword evidence="5" id="KW-1185">Reference proteome</keyword>
<feature type="repeat" description="PPR" evidence="2">
    <location>
        <begin position="418"/>
        <end position="452"/>
    </location>
</feature>
<dbReference type="InterPro" id="IPR046960">
    <property type="entry name" value="PPR_At4g14850-like_plant"/>
</dbReference>
<dbReference type="GO" id="GO:0003723">
    <property type="term" value="F:RNA binding"/>
    <property type="evidence" value="ECO:0007669"/>
    <property type="project" value="InterPro"/>
</dbReference>
<protein>
    <recommendedName>
        <fullName evidence="6">Pentatricopeptide repeat-containing protein</fullName>
    </recommendedName>
</protein>
<keyword evidence="1" id="KW-0677">Repeat</keyword>
<proteinExistence type="predicted"/>
<reference evidence="4" key="1">
    <citation type="submission" date="2022-11" db="EMBL/GenBank/DDBJ databases">
        <authorList>
            <person name="Hyden B.L."/>
            <person name="Feng K."/>
            <person name="Yates T."/>
            <person name="Jawdy S."/>
            <person name="Smart L.B."/>
            <person name="Muchero W."/>
        </authorList>
    </citation>
    <scope>NUCLEOTIDE SEQUENCE</scope>
    <source>
        <tissue evidence="4">Shoot tip</tissue>
    </source>
</reference>
<feature type="compositionally biased region" description="Polar residues" evidence="3">
    <location>
        <begin position="1"/>
        <end position="21"/>
    </location>
</feature>